<feature type="domain" description="IclR-ED" evidence="5">
    <location>
        <begin position="141"/>
        <end position="323"/>
    </location>
</feature>
<organism evidence="6 7">
    <name type="scientific">Azospirillum endophyticum</name>
    <dbReference type="NCBI Taxonomy" id="2800326"/>
    <lineage>
        <taxon>Bacteria</taxon>
        <taxon>Pseudomonadati</taxon>
        <taxon>Pseudomonadota</taxon>
        <taxon>Alphaproteobacteria</taxon>
        <taxon>Rhodospirillales</taxon>
        <taxon>Azospirillaceae</taxon>
        <taxon>Azospirillum</taxon>
    </lineage>
</organism>
<dbReference type="PROSITE" id="PS51078">
    <property type="entry name" value="ICLR_ED"/>
    <property type="match status" value="1"/>
</dbReference>
<evidence type="ECO:0000259" key="4">
    <source>
        <dbReference type="PROSITE" id="PS51077"/>
    </source>
</evidence>
<evidence type="ECO:0000313" key="6">
    <source>
        <dbReference type="EMBL" id="MBK1842351.1"/>
    </source>
</evidence>
<dbReference type="InterPro" id="IPR036388">
    <property type="entry name" value="WH-like_DNA-bd_sf"/>
</dbReference>
<dbReference type="PROSITE" id="PS51077">
    <property type="entry name" value="HTH_ICLR"/>
    <property type="match status" value="1"/>
</dbReference>
<evidence type="ECO:0000256" key="1">
    <source>
        <dbReference type="ARBA" id="ARBA00023015"/>
    </source>
</evidence>
<keyword evidence="2" id="KW-0238">DNA-binding</keyword>
<dbReference type="PANTHER" id="PTHR30136:SF8">
    <property type="entry name" value="TRANSCRIPTIONAL REGULATORY PROTEIN"/>
    <property type="match status" value="1"/>
</dbReference>
<dbReference type="EMBL" id="JAENHM010000084">
    <property type="protein sequence ID" value="MBK1842351.1"/>
    <property type="molecule type" value="Genomic_DNA"/>
</dbReference>
<reference evidence="7" key="1">
    <citation type="submission" date="2021-01" db="EMBL/GenBank/DDBJ databases">
        <title>Genome public.</title>
        <authorList>
            <person name="Liu C."/>
            <person name="Sun Q."/>
        </authorList>
    </citation>
    <scope>NUCLEOTIDE SEQUENCE [LARGE SCALE GENOMIC DNA]</scope>
    <source>
        <strain evidence="7">YIM B02556</strain>
    </source>
</reference>
<protein>
    <submittedName>
        <fullName evidence="6">IclR family transcriptional regulator</fullName>
    </submittedName>
</protein>
<evidence type="ECO:0000259" key="5">
    <source>
        <dbReference type="PROSITE" id="PS51078"/>
    </source>
</evidence>
<comment type="caution">
    <text evidence="6">The sequence shown here is derived from an EMBL/GenBank/DDBJ whole genome shotgun (WGS) entry which is preliminary data.</text>
</comment>
<dbReference type="SUPFAM" id="SSF46785">
    <property type="entry name" value="Winged helix' DNA-binding domain"/>
    <property type="match status" value="1"/>
</dbReference>
<dbReference type="Pfam" id="PF09339">
    <property type="entry name" value="HTH_IclR"/>
    <property type="match status" value="1"/>
</dbReference>
<dbReference type="InterPro" id="IPR014757">
    <property type="entry name" value="Tscrpt_reg_IclR_C"/>
</dbReference>
<dbReference type="SUPFAM" id="SSF55781">
    <property type="entry name" value="GAF domain-like"/>
    <property type="match status" value="1"/>
</dbReference>
<evidence type="ECO:0000256" key="2">
    <source>
        <dbReference type="ARBA" id="ARBA00023125"/>
    </source>
</evidence>
<dbReference type="InterPro" id="IPR029016">
    <property type="entry name" value="GAF-like_dom_sf"/>
</dbReference>
<proteinExistence type="predicted"/>
<evidence type="ECO:0000313" key="7">
    <source>
        <dbReference type="Proteomes" id="UP000652760"/>
    </source>
</evidence>
<keyword evidence="3" id="KW-0804">Transcription</keyword>
<dbReference type="Gene3D" id="1.10.10.10">
    <property type="entry name" value="Winged helix-like DNA-binding domain superfamily/Winged helix DNA-binding domain"/>
    <property type="match status" value="1"/>
</dbReference>
<dbReference type="RefSeq" id="WP_200198999.1">
    <property type="nucleotide sequence ID" value="NZ_JAENHM010000084.1"/>
</dbReference>
<dbReference type="SMART" id="SM00346">
    <property type="entry name" value="HTH_ICLR"/>
    <property type="match status" value="1"/>
</dbReference>
<dbReference type="InterPro" id="IPR005471">
    <property type="entry name" value="Tscrpt_reg_IclR_N"/>
</dbReference>
<sequence>MKRHFNIQNISHAAQQNTSKLPVKAVVCLSAGAMNEMPFQYLKRHWSDAVPVDQKAVRKPVDHAIEGQKAEGKEPAGTSTLDLALRALEFLAHESQPLSLAHIAEALSASKATIYRHLVTLQRHGLVSQDPDTGRYEVGVKLLVLGEAVRARFDVVSAAREELMRLRDATGQAVTICRMVDGDLVVLDLIQGRSVIEFGTRPGTRFDLHASAHGKVWMAFGAPALLGRTLAAPLKRWTPHTIADAGRLQEEVDVVRRQGWAVAADEMITAVNALAAPVFDHRNQIAGSIAIVGATQFIPSPPDAVQLEKLLAAAQAISRGLGWRSSR</sequence>
<dbReference type="Gene3D" id="3.30.450.40">
    <property type="match status" value="1"/>
</dbReference>
<feature type="domain" description="HTH iclR-type" evidence="4">
    <location>
        <begin position="78"/>
        <end position="140"/>
    </location>
</feature>
<accession>A0ABS1FFY9</accession>
<dbReference type="InterPro" id="IPR036390">
    <property type="entry name" value="WH_DNA-bd_sf"/>
</dbReference>
<keyword evidence="7" id="KW-1185">Reference proteome</keyword>
<keyword evidence="1" id="KW-0805">Transcription regulation</keyword>
<dbReference type="Pfam" id="PF01614">
    <property type="entry name" value="IclR_C"/>
    <property type="match status" value="1"/>
</dbReference>
<gene>
    <name evidence="6" type="ORF">JHL17_33645</name>
</gene>
<name>A0ABS1FFY9_9PROT</name>
<evidence type="ECO:0000256" key="3">
    <source>
        <dbReference type="ARBA" id="ARBA00023163"/>
    </source>
</evidence>
<dbReference type="InterPro" id="IPR050707">
    <property type="entry name" value="HTH_MetabolicPath_Reg"/>
</dbReference>
<dbReference type="PANTHER" id="PTHR30136">
    <property type="entry name" value="HELIX-TURN-HELIX TRANSCRIPTIONAL REGULATOR, ICLR FAMILY"/>
    <property type="match status" value="1"/>
</dbReference>
<dbReference type="Proteomes" id="UP000652760">
    <property type="component" value="Unassembled WGS sequence"/>
</dbReference>